<dbReference type="EMBL" id="CAMXCT030002342">
    <property type="protein sequence ID" value="CAL4784827.1"/>
    <property type="molecule type" value="Genomic_DNA"/>
</dbReference>
<dbReference type="EMBL" id="CAMXCT020002342">
    <property type="protein sequence ID" value="CAL1150890.1"/>
    <property type="molecule type" value="Genomic_DNA"/>
</dbReference>
<reference evidence="1" key="1">
    <citation type="submission" date="2022-10" db="EMBL/GenBank/DDBJ databases">
        <authorList>
            <person name="Chen Y."/>
            <person name="Dougan E. K."/>
            <person name="Chan C."/>
            <person name="Rhodes N."/>
            <person name="Thang M."/>
        </authorList>
    </citation>
    <scope>NUCLEOTIDE SEQUENCE</scope>
</reference>
<dbReference type="EMBL" id="CAMXCT010002342">
    <property type="protein sequence ID" value="CAI3997515.1"/>
    <property type="molecule type" value="Genomic_DNA"/>
</dbReference>
<sequence>MILTEQEHSCVVSSLKRLMTGSRPSCQEGYEEELAEQLPDGWLYYFNLSRAWMVGWKMVEAEILARGQHCLPDILDTFVDGVAERLIDDKYAKMIEDFPRQQTLRQIAHLEAKQKILQVDSQMPFPHRQPKRGTANATEKAAHSAKVPSVFEAQEGFFAQISKACWLDLPKSASLAPSEGGKGLRDRTPFQWEEAGLQILVLSLDTANSATFGDFHHESTACAICSASTVEGGLQLRSPGLRVRHGRRQGTNCKIPTAEGDDTKRHPRPLRDWSRLFGKLYLTFRELRQPRQGSFFFMQMLITVAWTLRTWGVYLSEHPALPVDPEAASIWNTPWVRLLCAHPEVALHFVAQCPWGCTVSKSTGLLAVRLSIFAASMYSRQQQGAKAPTEVAIGIGQDGRFKTAARKEYPMQFCDALAGTLVDHIQHCQRRRLCKDSFALDPDLSEWLCEAAVQRGQVCKAATWLPHYQGR</sequence>
<evidence type="ECO:0000313" key="1">
    <source>
        <dbReference type="EMBL" id="CAI3997515.1"/>
    </source>
</evidence>
<dbReference type="Proteomes" id="UP001152797">
    <property type="component" value="Unassembled WGS sequence"/>
</dbReference>
<reference evidence="2 3" key="2">
    <citation type="submission" date="2024-05" db="EMBL/GenBank/DDBJ databases">
        <authorList>
            <person name="Chen Y."/>
            <person name="Shah S."/>
            <person name="Dougan E. K."/>
            <person name="Thang M."/>
            <person name="Chan C."/>
        </authorList>
    </citation>
    <scope>NUCLEOTIDE SEQUENCE [LARGE SCALE GENOMIC DNA]</scope>
</reference>
<organism evidence="1">
    <name type="scientific">Cladocopium goreaui</name>
    <dbReference type="NCBI Taxonomy" id="2562237"/>
    <lineage>
        <taxon>Eukaryota</taxon>
        <taxon>Sar</taxon>
        <taxon>Alveolata</taxon>
        <taxon>Dinophyceae</taxon>
        <taxon>Suessiales</taxon>
        <taxon>Symbiodiniaceae</taxon>
        <taxon>Cladocopium</taxon>
    </lineage>
</organism>
<protein>
    <submittedName>
        <fullName evidence="1">Uncharacterized protein</fullName>
    </submittedName>
</protein>
<gene>
    <name evidence="1" type="ORF">C1SCF055_LOCUS23890</name>
</gene>
<evidence type="ECO:0000313" key="3">
    <source>
        <dbReference type="Proteomes" id="UP001152797"/>
    </source>
</evidence>
<accession>A0A9P1CTP4</accession>
<evidence type="ECO:0000313" key="2">
    <source>
        <dbReference type="EMBL" id="CAL4784827.1"/>
    </source>
</evidence>
<proteinExistence type="predicted"/>
<keyword evidence="3" id="KW-1185">Reference proteome</keyword>
<comment type="caution">
    <text evidence="1">The sequence shown here is derived from an EMBL/GenBank/DDBJ whole genome shotgun (WGS) entry which is preliminary data.</text>
</comment>
<dbReference type="AlphaFoldDB" id="A0A9P1CTP4"/>
<name>A0A9P1CTP4_9DINO</name>